<evidence type="ECO:0000256" key="1">
    <source>
        <dbReference type="ARBA" id="ARBA00022679"/>
    </source>
</evidence>
<dbReference type="OrthoDB" id="275336at2"/>
<proteinExistence type="predicted"/>
<name>A0A090V5G0_PSEVU</name>
<keyword evidence="2" id="KW-0012">Acyltransferase</keyword>
<sequence>MNNSTQTVPVGYSDVTPGCIASVVTCLEMREKPTEAPIPLPEGFSLRPFSERDPDLYRSLFRRVGANWLWFSRLVMSDEMLISVLHSSSREIYCVHHNGQDVGLVELDFSEPGEAELAFLGLTQDVTGKGIGRAVMSAAIALAWAKPVQRFWVHTCTFDHPSALGFYIRSGFTPYARRVEVQADPRLSGHLPLDAAPHVPLLPA</sequence>
<organism evidence="4 5">
    <name type="scientific">Pseudescherichia vulneris NBRC 102420</name>
    <dbReference type="NCBI Taxonomy" id="1115515"/>
    <lineage>
        <taxon>Bacteria</taxon>
        <taxon>Pseudomonadati</taxon>
        <taxon>Pseudomonadota</taxon>
        <taxon>Gammaproteobacteria</taxon>
        <taxon>Enterobacterales</taxon>
        <taxon>Enterobacteriaceae</taxon>
        <taxon>Pseudescherichia</taxon>
    </lineage>
</organism>
<evidence type="ECO:0000259" key="3">
    <source>
        <dbReference type="PROSITE" id="PS51186"/>
    </source>
</evidence>
<dbReference type="SUPFAM" id="SSF55729">
    <property type="entry name" value="Acyl-CoA N-acyltransferases (Nat)"/>
    <property type="match status" value="1"/>
</dbReference>
<dbReference type="Pfam" id="PF00583">
    <property type="entry name" value="Acetyltransf_1"/>
    <property type="match status" value="1"/>
</dbReference>
<dbReference type="GO" id="GO:0016747">
    <property type="term" value="F:acyltransferase activity, transferring groups other than amino-acyl groups"/>
    <property type="evidence" value="ECO:0007669"/>
    <property type="project" value="InterPro"/>
</dbReference>
<reference evidence="4 5" key="1">
    <citation type="submission" date="2014-09" db="EMBL/GenBank/DDBJ databases">
        <title>Whole genome shotgun sequence of Escherichia vulneris NBRC 102420.</title>
        <authorList>
            <person name="Yoshida Y."/>
            <person name="Hosoyama A."/>
            <person name="Tsuchikane K."/>
            <person name="Ohji S."/>
            <person name="Ichikawa N."/>
            <person name="Kimura A."/>
            <person name="Yamazoe A."/>
            <person name="Ezaki T."/>
            <person name="Fujita N."/>
        </authorList>
    </citation>
    <scope>NUCLEOTIDE SEQUENCE [LARGE SCALE GENOMIC DNA]</scope>
    <source>
        <strain evidence="4 5">NBRC 102420</strain>
    </source>
</reference>
<dbReference type="eggNOG" id="COG0454">
    <property type="taxonomic scope" value="Bacteria"/>
</dbReference>
<dbReference type="STRING" id="1115515.EV102420_30_00420"/>
<dbReference type="EMBL" id="BBMZ01000030">
    <property type="protein sequence ID" value="GAL60155.1"/>
    <property type="molecule type" value="Genomic_DNA"/>
</dbReference>
<dbReference type="PANTHER" id="PTHR43800">
    <property type="entry name" value="PEPTIDYL-LYSINE N-ACETYLTRANSFERASE YJAB"/>
    <property type="match status" value="1"/>
</dbReference>
<evidence type="ECO:0000256" key="2">
    <source>
        <dbReference type="ARBA" id="ARBA00023315"/>
    </source>
</evidence>
<protein>
    <submittedName>
        <fullName evidence="4">Putative acetyltransferase</fullName>
    </submittedName>
</protein>
<dbReference type="PROSITE" id="PS51186">
    <property type="entry name" value="GNAT"/>
    <property type="match status" value="1"/>
</dbReference>
<gene>
    <name evidence="4" type="ORF">EV102420_30_00420</name>
</gene>
<keyword evidence="5" id="KW-1185">Reference proteome</keyword>
<keyword evidence="1 4" id="KW-0808">Transferase</keyword>
<dbReference type="AlphaFoldDB" id="A0A090V5G0"/>
<dbReference type="CDD" id="cd04301">
    <property type="entry name" value="NAT_SF"/>
    <property type="match status" value="1"/>
</dbReference>
<dbReference type="InterPro" id="IPR000182">
    <property type="entry name" value="GNAT_dom"/>
</dbReference>
<dbReference type="Gene3D" id="3.40.630.30">
    <property type="match status" value="1"/>
</dbReference>
<feature type="domain" description="N-acetyltransferase" evidence="3">
    <location>
        <begin position="44"/>
        <end position="194"/>
    </location>
</feature>
<dbReference type="Proteomes" id="UP000029462">
    <property type="component" value="Unassembled WGS sequence"/>
</dbReference>
<evidence type="ECO:0000313" key="5">
    <source>
        <dbReference type="Proteomes" id="UP000029462"/>
    </source>
</evidence>
<dbReference type="InterPro" id="IPR016181">
    <property type="entry name" value="Acyl_CoA_acyltransferase"/>
</dbReference>
<dbReference type="RefSeq" id="WP_042395151.1">
    <property type="nucleotide sequence ID" value="NZ_BBMZ01000030.1"/>
</dbReference>
<evidence type="ECO:0000313" key="4">
    <source>
        <dbReference type="EMBL" id="GAL60155.1"/>
    </source>
</evidence>
<comment type="caution">
    <text evidence="4">The sequence shown here is derived from an EMBL/GenBank/DDBJ whole genome shotgun (WGS) entry which is preliminary data.</text>
</comment>
<accession>A0A090V5G0</accession>
<dbReference type="PANTHER" id="PTHR43800:SF1">
    <property type="entry name" value="PEPTIDYL-LYSINE N-ACETYLTRANSFERASE YJAB"/>
    <property type="match status" value="1"/>
</dbReference>